<dbReference type="Pfam" id="PF06022">
    <property type="entry name" value="Cir_Bir_Yir"/>
    <property type="match status" value="1"/>
</dbReference>
<gene>
    <name evidence="3" type="ORF">PY04157</name>
</gene>
<keyword evidence="2" id="KW-0472">Membrane</keyword>
<feature type="transmembrane region" description="Helical" evidence="2">
    <location>
        <begin position="301"/>
        <end position="319"/>
    </location>
</feature>
<dbReference type="InParanoid" id="Q7RH37"/>
<dbReference type="InterPro" id="IPR006477">
    <property type="entry name" value="Yir_bir_cir"/>
</dbReference>
<dbReference type="PROSITE" id="PS51257">
    <property type="entry name" value="PROKAR_LIPOPROTEIN"/>
    <property type="match status" value="1"/>
</dbReference>
<keyword evidence="2" id="KW-1133">Transmembrane helix</keyword>
<name>Q7RH37_PLAYO</name>
<organism evidence="3 4">
    <name type="scientific">Plasmodium yoelii yoelii</name>
    <dbReference type="NCBI Taxonomy" id="73239"/>
    <lineage>
        <taxon>Eukaryota</taxon>
        <taxon>Sar</taxon>
        <taxon>Alveolata</taxon>
        <taxon>Apicomplexa</taxon>
        <taxon>Aconoidasida</taxon>
        <taxon>Haemosporida</taxon>
        <taxon>Plasmodiidae</taxon>
        <taxon>Plasmodium</taxon>
        <taxon>Plasmodium (Vinckeia)</taxon>
    </lineage>
</organism>
<evidence type="ECO:0000313" key="3">
    <source>
        <dbReference type="EMBL" id="EAA15976.1"/>
    </source>
</evidence>
<evidence type="ECO:0000256" key="1">
    <source>
        <dbReference type="SAM" id="MobiDB-lite"/>
    </source>
</evidence>
<sequence length="343" mass="39419">MYFKKLLFIYFNIIVIMGFLIVSIFACGRFSTLRNFLPDELNKNTSFQFHNNGNIKNYCPNGDSGEKECKTELDKINAACLWLLEQTIVNRINDLSKDQPNVFIIYIMIWLSHMLKLKNVNGINNLKDFYTNYIENNTHYTNCKKGDNDCSSSLKDKFGYNNFKEFIKENECFMSISITEMSKYYNAFKLLCEMYTEGNTDESSCTKSLEHAKEFVEKYKELSEDSSIAENSSCSQILSSLSTDYNNLKKKCNELGCNDFPLLQEIKTTQDHVKSSKDNSEQIYGQSSEATSSSSSITNKLIPVLSTFAAIPIFLGIFYKETTSKTAFKRKAKKIKKKMNINI</sequence>
<evidence type="ECO:0000256" key="2">
    <source>
        <dbReference type="SAM" id="Phobius"/>
    </source>
</evidence>
<accession>Q7RH37</accession>
<protein>
    <submittedName>
        <fullName evidence="3">Yir1 protein</fullName>
    </submittedName>
</protein>
<feature type="region of interest" description="Disordered" evidence="1">
    <location>
        <begin position="274"/>
        <end position="293"/>
    </location>
</feature>
<dbReference type="NCBIfam" id="TIGR01590">
    <property type="entry name" value="yir-bir-cir_Pla"/>
    <property type="match status" value="1"/>
</dbReference>
<comment type="caution">
    <text evidence="3">The sequence shown here is derived from an EMBL/GenBank/DDBJ whole genome shotgun (WGS) entry which is preliminary data.</text>
</comment>
<evidence type="ECO:0000313" key="4">
    <source>
        <dbReference type="Proteomes" id="UP000008553"/>
    </source>
</evidence>
<feature type="transmembrane region" description="Helical" evidence="2">
    <location>
        <begin position="7"/>
        <end position="26"/>
    </location>
</feature>
<reference evidence="3 4" key="1">
    <citation type="journal article" date="2002" name="Nature">
        <title>Genome sequence and comparative analysis of the model rodent malaria parasite Plasmodium yoelii yoelii.</title>
        <authorList>
            <person name="Carlton J.M."/>
            <person name="Angiuoli S.V."/>
            <person name="Suh B.B."/>
            <person name="Kooij T.W."/>
            <person name="Pertea M."/>
            <person name="Silva J.C."/>
            <person name="Ermolaeva M.D."/>
            <person name="Allen J.E."/>
            <person name="Selengut J.D."/>
            <person name="Koo H.L."/>
            <person name="Peterson J.D."/>
            <person name="Pop M."/>
            <person name="Kosack D.S."/>
            <person name="Shumway M.F."/>
            <person name="Bidwell S.L."/>
            <person name="Shallom S.J."/>
            <person name="van Aken S.E."/>
            <person name="Riedmuller S.B."/>
            <person name="Feldblyum T.V."/>
            <person name="Cho J.K."/>
            <person name="Quackenbush J."/>
            <person name="Sedegah M."/>
            <person name="Shoaibi A."/>
            <person name="Cummings L.M."/>
            <person name="Florens L."/>
            <person name="Yates J.R."/>
            <person name="Raine J.D."/>
            <person name="Sinden R.E."/>
            <person name="Harris M.A."/>
            <person name="Cunningham D.A."/>
            <person name="Preiser P.R."/>
            <person name="Bergman L.W."/>
            <person name="Vaidya A.B."/>
            <person name="van Lin L.H."/>
            <person name="Janse C.J."/>
            <person name="Waters A.P."/>
            <person name="Smith H.O."/>
            <person name="White O.R."/>
            <person name="Salzberg S.L."/>
            <person name="Venter J.C."/>
            <person name="Fraser C.M."/>
            <person name="Hoffman S.L."/>
            <person name="Gardner M.J."/>
            <person name="Carucci D.J."/>
        </authorList>
    </citation>
    <scope>NUCLEOTIDE SEQUENCE [LARGE SCALE GENOMIC DNA]</scope>
    <source>
        <strain evidence="3 4">17XNL</strain>
    </source>
</reference>
<dbReference type="Proteomes" id="UP000008553">
    <property type="component" value="Unassembled WGS sequence"/>
</dbReference>
<dbReference type="AlphaFoldDB" id="Q7RH37"/>
<dbReference type="EMBL" id="AABL01001242">
    <property type="protein sequence ID" value="EAA15976.1"/>
    <property type="molecule type" value="Genomic_DNA"/>
</dbReference>
<keyword evidence="2" id="KW-0812">Transmembrane</keyword>
<proteinExistence type="predicted"/>
<dbReference type="PaxDb" id="73239-Q7RH37"/>
<keyword evidence="4" id="KW-1185">Reference proteome</keyword>